<gene>
    <name evidence="3" type="ORF">S03H2_38532</name>
</gene>
<sequence length="278" mass="31137">REDIIYEDFEGQTLDKWAIEGEAFSGAPKPNYHHQPLQNHQGKGLADSFFNNGTKASAQDSDSPTGKMASQPFTIQRSMIKFLIGGGKHVGQTCLNLVIDGKVVQTATGKNSERLNWEIFDVSRYMGKTARIEVVDSHSGGWGHIMVDQIVFTDKRILEAEQIPFDEKRDYGSMALALVDEGGDDTFASADTKLPDEVFTHQRYSSGRSFDDDEKLIGSVGKKFMLRPGEETTVSYILTWYFPNFYHRGLNMGRSYEKRFGSAQDVTAHIAANFDRLA</sequence>
<feature type="compositionally biased region" description="Polar residues" evidence="1">
    <location>
        <begin position="49"/>
        <end position="64"/>
    </location>
</feature>
<dbReference type="Pfam" id="PF12215">
    <property type="entry name" value="Glyco_hydr_116N"/>
    <property type="match status" value="1"/>
</dbReference>
<reference evidence="3" key="1">
    <citation type="journal article" date="2014" name="Front. Microbiol.">
        <title>High frequency of phylogenetically diverse reductive dehalogenase-homologous genes in deep subseafloor sedimentary metagenomes.</title>
        <authorList>
            <person name="Kawai M."/>
            <person name="Futagami T."/>
            <person name="Toyoda A."/>
            <person name="Takaki Y."/>
            <person name="Nishi S."/>
            <person name="Hori S."/>
            <person name="Arai W."/>
            <person name="Tsubouchi T."/>
            <person name="Morono Y."/>
            <person name="Uchiyama I."/>
            <person name="Ito T."/>
            <person name="Fujiyama A."/>
            <person name="Inagaki F."/>
            <person name="Takami H."/>
        </authorList>
    </citation>
    <scope>NUCLEOTIDE SEQUENCE</scope>
    <source>
        <strain evidence="3">Expedition CK06-06</strain>
    </source>
</reference>
<evidence type="ECO:0000256" key="1">
    <source>
        <dbReference type="SAM" id="MobiDB-lite"/>
    </source>
</evidence>
<evidence type="ECO:0000313" key="3">
    <source>
        <dbReference type="EMBL" id="GAH56918.1"/>
    </source>
</evidence>
<protein>
    <recommendedName>
        <fullName evidence="2">Glycosyl-hydrolase family 116 N-terminal domain-containing protein</fullName>
    </recommendedName>
</protein>
<feature type="non-terminal residue" evidence="3">
    <location>
        <position position="278"/>
    </location>
</feature>
<comment type="caution">
    <text evidence="3">The sequence shown here is derived from an EMBL/GenBank/DDBJ whole genome shotgun (WGS) entry which is preliminary data.</text>
</comment>
<organism evidence="3">
    <name type="scientific">marine sediment metagenome</name>
    <dbReference type="NCBI Taxonomy" id="412755"/>
    <lineage>
        <taxon>unclassified sequences</taxon>
        <taxon>metagenomes</taxon>
        <taxon>ecological metagenomes</taxon>
    </lineage>
</organism>
<dbReference type="EMBL" id="BARU01023762">
    <property type="protein sequence ID" value="GAH56918.1"/>
    <property type="molecule type" value="Genomic_DNA"/>
</dbReference>
<accession>X1IH72</accession>
<name>X1IH72_9ZZZZ</name>
<proteinExistence type="predicted"/>
<dbReference type="AlphaFoldDB" id="X1IH72"/>
<feature type="non-terminal residue" evidence="3">
    <location>
        <position position="1"/>
    </location>
</feature>
<feature type="region of interest" description="Disordered" evidence="1">
    <location>
        <begin position="27"/>
        <end position="69"/>
    </location>
</feature>
<evidence type="ECO:0000259" key="2">
    <source>
        <dbReference type="Pfam" id="PF12215"/>
    </source>
</evidence>
<dbReference type="InterPro" id="IPR024462">
    <property type="entry name" value="GH116_N"/>
</dbReference>
<feature type="domain" description="Glycosyl-hydrolase family 116 N-terminal" evidence="2">
    <location>
        <begin position="205"/>
        <end position="272"/>
    </location>
</feature>